<organism evidence="3 4">
    <name type="scientific">Parasphingopyxis lamellibrachiae</name>
    <dbReference type="NCBI Taxonomy" id="680125"/>
    <lineage>
        <taxon>Bacteria</taxon>
        <taxon>Pseudomonadati</taxon>
        <taxon>Pseudomonadota</taxon>
        <taxon>Alphaproteobacteria</taxon>
        <taxon>Sphingomonadales</taxon>
        <taxon>Sphingomonadaceae</taxon>
        <taxon>Parasphingopyxis</taxon>
    </lineage>
</organism>
<evidence type="ECO:0000259" key="2">
    <source>
        <dbReference type="Pfam" id="PF18723"/>
    </source>
</evidence>
<comment type="caution">
    <text evidence="3">The sequence shown here is derived from an EMBL/GenBank/DDBJ whole genome shotgun (WGS) entry which is preliminary data.</text>
</comment>
<dbReference type="AlphaFoldDB" id="A0A3D9F9I8"/>
<evidence type="ECO:0000256" key="1">
    <source>
        <dbReference type="SAM" id="MobiDB-lite"/>
    </source>
</evidence>
<keyword evidence="4" id="KW-1185">Reference proteome</keyword>
<dbReference type="RefSeq" id="WP_162843505.1">
    <property type="nucleotide sequence ID" value="NZ_QRDP01000008.1"/>
</dbReference>
<protein>
    <recommendedName>
        <fullName evidence="2">5-hmdU DNA kinase helical domain-containing protein</fullName>
    </recommendedName>
</protein>
<dbReference type="Pfam" id="PF18723">
    <property type="entry name" value="HMUDK_hel"/>
    <property type="match status" value="1"/>
</dbReference>
<name>A0A3D9F9I8_9SPHN</name>
<accession>A0A3D9F9I8</accession>
<evidence type="ECO:0000313" key="4">
    <source>
        <dbReference type="Proteomes" id="UP000256310"/>
    </source>
</evidence>
<feature type="region of interest" description="Disordered" evidence="1">
    <location>
        <begin position="1"/>
        <end position="20"/>
    </location>
</feature>
<dbReference type="InterPro" id="IPR040684">
    <property type="entry name" value="HMUDK_hel"/>
</dbReference>
<sequence length="358" mass="41230">MLEQHELFHSSDDRTVSEPDRSNKLTIRVEGKALETTEVFAAYWRFAAERQQIFAKRLKGTNDPALTDDSVLCMYRFTNSYRASDRVSQFLLRNVIWNSKQEWSDEDVFYRTLLFKLFNKIDTWEALEREVGELTWARYDFGKLDTFLSRRQASAKRNYSAAYIMPSAGTAFGHKSKHANHLRLLEWMIAEDYPRRLRNCQNMGQAFDLMIAAPSVGPFLAYQFVTDINYSTLTSFSEMEFVKAGPGALDGIAKCFKSTNGVSPEAIIKHVALHQDRYFDLFEIDFPSLWGRPLQLIDCQNLFCETSKYARVAFPKVDGSSGRTRIKQKFAPAGRLPLPFYPPDWGLNEKINIELGKV</sequence>
<gene>
    <name evidence="3" type="ORF">DFR46_2946</name>
</gene>
<feature type="domain" description="5-hmdU DNA kinase helical" evidence="2">
    <location>
        <begin position="37"/>
        <end position="318"/>
    </location>
</feature>
<dbReference type="Proteomes" id="UP000256310">
    <property type="component" value="Unassembled WGS sequence"/>
</dbReference>
<evidence type="ECO:0000313" key="3">
    <source>
        <dbReference type="EMBL" id="RED11764.1"/>
    </source>
</evidence>
<reference evidence="3 4" key="1">
    <citation type="submission" date="2018-07" db="EMBL/GenBank/DDBJ databases">
        <title>Genomic Encyclopedia of Type Strains, Phase IV (KMG-IV): sequencing the most valuable type-strain genomes for metagenomic binning, comparative biology and taxonomic classification.</title>
        <authorList>
            <person name="Goeker M."/>
        </authorList>
    </citation>
    <scope>NUCLEOTIDE SEQUENCE [LARGE SCALE GENOMIC DNA]</scope>
    <source>
        <strain evidence="3 4">DSM 26725</strain>
    </source>
</reference>
<dbReference type="EMBL" id="QRDP01000008">
    <property type="protein sequence ID" value="RED11764.1"/>
    <property type="molecule type" value="Genomic_DNA"/>
</dbReference>
<proteinExistence type="predicted"/>